<keyword evidence="3" id="KW-1185">Reference proteome</keyword>
<gene>
    <name evidence="2" type="ORF">RFI_28507</name>
</gene>
<reference evidence="2 3" key="1">
    <citation type="journal article" date="2013" name="Curr. Biol.">
        <title>The Genome of the Foraminiferan Reticulomyxa filosa.</title>
        <authorList>
            <person name="Glockner G."/>
            <person name="Hulsmann N."/>
            <person name="Schleicher M."/>
            <person name="Noegel A.A."/>
            <person name="Eichinger L."/>
            <person name="Gallinger C."/>
            <person name="Pawlowski J."/>
            <person name="Sierra R."/>
            <person name="Euteneuer U."/>
            <person name="Pillet L."/>
            <person name="Moustafa A."/>
            <person name="Platzer M."/>
            <person name="Groth M."/>
            <person name="Szafranski K."/>
            <person name="Schliwa M."/>
        </authorList>
    </citation>
    <scope>NUCLEOTIDE SEQUENCE [LARGE SCALE GENOMIC DNA]</scope>
</reference>
<protein>
    <submittedName>
        <fullName evidence="2">Uncharacterized protein</fullName>
    </submittedName>
</protein>
<feature type="compositionally biased region" description="Polar residues" evidence="1">
    <location>
        <begin position="187"/>
        <end position="204"/>
    </location>
</feature>
<organism evidence="2 3">
    <name type="scientific">Reticulomyxa filosa</name>
    <dbReference type="NCBI Taxonomy" id="46433"/>
    <lineage>
        <taxon>Eukaryota</taxon>
        <taxon>Sar</taxon>
        <taxon>Rhizaria</taxon>
        <taxon>Retaria</taxon>
        <taxon>Foraminifera</taxon>
        <taxon>Monothalamids</taxon>
        <taxon>Reticulomyxidae</taxon>
        <taxon>Reticulomyxa</taxon>
    </lineage>
</organism>
<evidence type="ECO:0000313" key="2">
    <source>
        <dbReference type="EMBL" id="ETO08877.1"/>
    </source>
</evidence>
<comment type="caution">
    <text evidence="2">The sequence shown here is derived from an EMBL/GenBank/DDBJ whole genome shotgun (WGS) entry which is preliminary data.</text>
</comment>
<feature type="region of interest" description="Disordered" evidence="1">
    <location>
        <begin position="126"/>
        <end position="211"/>
    </location>
</feature>
<proteinExistence type="predicted"/>
<feature type="compositionally biased region" description="Low complexity" evidence="1">
    <location>
        <begin position="126"/>
        <end position="149"/>
    </location>
</feature>
<feature type="compositionally biased region" description="Polar residues" evidence="1">
    <location>
        <begin position="161"/>
        <end position="175"/>
    </location>
</feature>
<evidence type="ECO:0000313" key="3">
    <source>
        <dbReference type="Proteomes" id="UP000023152"/>
    </source>
</evidence>
<dbReference type="OrthoDB" id="197676at2759"/>
<dbReference type="Proteomes" id="UP000023152">
    <property type="component" value="Unassembled WGS sequence"/>
</dbReference>
<evidence type="ECO:0000256" key="1">
    <source>
        <dbReference type="SAM" id="MobiDB-lite"/>
    </source>
</evidence>
<sequence>MLSQRPKQSDLEEKEQVKYKLNQRLSNKFRPEKQELLDRGILLSPETDNSNVQWVLESAKQRNVTNLNTKFVTRPSPQALLEKDILTMEDYKTINEPNTGKHSNVTANVNTNTNTNANAKINTNMNVSNNANSTTTSNNNNNNNNGSKRIIVRGRRRIKTAENNMINTNQNTKARSPSPMRLMAGLPNNSNTNEHASPISNTSTTERRRVG</sequence>
<dbReference type="AlphaFoldDB" id="X6M610"/>
<name>X6M610_RETFI</name>
<dbReference type="EMBL" id="ASPP01024601">
    <property type="protein sequence ID" value="ETO08877.1"/>
    <property type="molecule type" value="Genomic_DNA"/>
</dbReference>
<accession>X6M610</accession>
<dbReference type="Gene3D" id="6.10.140.2130">
    <property type="match status" value="1"/>
</dbReference>